<name>A0ABR3GDN7_9PEZI</name>
<organism evidence="2 3">
    <name type="scientific">Discina gigas</name>
    <dbReference type="NCBI Taxonomy" id="1032678"/>
    <lineage>
        <taxon>Eukaryota</taxon>
        <taxon>Fungi</taxon>
        <taxon>Dikarya</taxon>
        <taxon>Ascomycota</taxon>
        <taxon>Pezizomycotina</taxon>
        <taxon>Pezizomycetes</taxon>
        <taxon>Pezizales</taxon>
        <taxon>Discinaceae</taxon>
        <taxon>Discina</taxon>
    </lineage>
</organism>
<dbReference type="Pfam" id="PF13279">
    <property type="entry name" value="4HBT_2"/>
    <property type="match status" value="1"/>
</dbReference>
<proteinExistence type="inferred from homology"/>
<dbReference type="InterPro" id="IPR029069">
    <property type="entry name" value="HotDog_dom_sf"/>
</dbReference>
<evidence type="ECO:0000313" key="2">
    <source>
        <dbReference type="EMBL" id="KAL0633961.1"/>
    </source>
</evidence>
<dbReference type="EMBL" id="JBBBZM010000108">
    <property type="protein sequence ID" value="KAL0633961.1"/>
    <property type="molecule type" value="Genomic_DNA"/>
</dbReference>
<dbReference type="CDD" id="cd00586">
    <property type="entry name" value="4HBT"/>
    <property type="match status" value="1"/>
</dbReference>
<dbReference type="Proteomes" id="UP001447188">
    <property type="component" value="Unassembled WGS sequence"/>
</dbReference>
<sequence length="320" mass="36068">MNSSQPFGDLSSSSSSTPDTIVMAALSKLLQIASSGPPSWTSVFKIFFLALALVNTKSLPLTWHFRFYRSLFHHLFRRRSHIPTPNHLFSPVSTTSRSPLYECDLNLHKSNSTYFSDLDIARTHLICHLFKHSLRTRRSMYVALAGVSCLFRREIKPFEKYEVVNRVLGWDGKWVWVVSHFVQLGGKRETGKNAEKPQRKIFASALSKYVFKMGRITVKPEELLNECKLLPPRPAVAASAGTQTDVALGEGKMSEEELLEQLDAAPALLEGADEYWTWERVEAERARGCLIAQCMLGLDQLEAEIRGGEEEGLAKVGNFY</sequence>
<evidence type="ECO:0000313" key="3">
    <source>
        <dbReference type="Proteomes" id="UP001447188"/>
    </source>
</evidence>
<gene>
    <name evidence="2" type="ORF">Q9L58_007144</name>
</gene>
<comment type="caution">
    <text evidence="2">The sequence shown here is derived from an EMBL/GenBank/DDBJ whole genome shotgun (WGS) entry which is preliminary data.</text>
</comment>
<reference evidence="2 3" key="1">
    <citation type="submission" date="2024-02" db="EMBL/GenBank/DDBJ databases">
        <title>Discinaceae phylogenomics.</title>
        <authorList>
            <person name="Dirks A.C."/>
            <person name="James T.Y."/>
        </authorList>
    </citation>
    <scope>NUCLEOTIDE SEQUENCE [LARGE SCALE GENOMIC DNA]</scope>
    <source>
        <strain evidence="2 3">ACD0624</strain>
    </source>
</reference>
<evidence type="ECO:0008006" key="4">
    <source>
        <dbReference type="Google" id="ProtNLM"/>
    </source>
</evidence>
<dbReference type="PANTHER" id="PTHR12475:SF4">
    <property type="entry name" value="PROTEIN THEM6"/>
    <property type="match status" value="1"/>
</dbReference>
<evidence type="ECO:0000256" key="1">
    <source>
        <dbReference type="ARBA" id="ARBA00038476"/>
    </source>
</evidence>
<dbReference type="Gene3D" id="3.10.129.10">
    <property type="entry name" value="Hotdog Thioesterase"/>
    <property type="match status" value="1"/>
</dbReference>
<keyword evidence="3" id="KW-1185">Reference proteome</keyword>
<protein>
    <recommendedName>
        <fullName evidence="4">Capsule polysaccharide biosynthesis protein</fullName>
    </recommendedName>
</protein>
<accession>A0ABR3GDN7</accession>
<dbReference type="SUPFAM" id="SSF54637">
    <property type="entry name" value="Thioesterase/thiol ester dehydrase-isomerase"/>
    <property type="match status" value="1"/>
</dbReference>
<dbReference type="InterPro" id="IPR051490">
    <property type="entry name" value="THEM6_lcsJ_thioesterase"/>
</dbReference>
<comment type="similarity">
    <text evidence="1">Belongs to the lcsJ thioesterase family.</text>
</comment>
<dbReference type="PANTHER" id="PTHR12475">
    <property type="match status" value="1"/>
</dbReference>